<gene>
    <name evidence="4" type="ORF">AAT19DRAFT_12479</name>
</gene>
<dbReference type="GO" id="GO:0016020">
    <property type="term" value="C:membrane"/>
    <property type="evidence" value="ECO:0007669"/>
    <property type="project" value="TreeGrafter"/>
</dbReference>
<dbReference type="Proteomes" id="UP000239560">
    <property type="component" value="Unassembled WGS sequence"/>
</dbReference>
<evidence type="ECO:0000313" key="5">
    <source>
        <dbReference type="Proteomes" id="UP000239560"/>
    </source>
</evidence>
<reference evidence="4 5" key="1">
    <citation type="journal article" date="2018" name="Elife">
        <title>Functional genomics of lipid metabolism in the oleaginous yeast Rhodosporidium toruloides.</title>
        <authorList>
            <person name="Coradetti S.T."/>
            <person name="Pinel D."/>
            <person name="Geiselman G."/>
            <person name="Ito M."/>
            <person name="Mondo S."/>
            <person name="Reilly M.C."/>
            <person name="Cheng Y.F."/>
            <person name="Bauer S."/>
            <person name="Grigoriev I."/>
            <person name="Gladden J.M."/>
            <person name="Simmons B.A."/>
            <person name="Brem R."/>
            <person name="Arkin A.P."/>
            <person name="Skerker J.M."/>
        </authorList>
    </citation>
    <scope>NUCLEOTIDE SEQUENCE [LARGE SCALE GENOMIC DNA]</scope>
    <source>
        <strain evidence="4 5">NBRC 0880</strain>
    </source>
</reference>
<keyword evidence="2" id="KW-0333">Golgi apparatus</keyword>
<evidence type="ECO:0000313" key="4">
    <source>
        <dbReference type="EMBL" id="PRQ77061.1"/>
    </source>
</evidence>
<keyword evidence="2" id="KW-0813">Transport</keyword>
<organism evidence="4 5">
    <name type="scientific">Rhodotorula toruloides</name>
    <name type="common">Yeast</name>
    <name type="synonym">Rhodosporidium toruloides</name>
    <dbReference type="NCBI Taxonomy" id="5286"/>
    <lineage>
        <taxon>Eukaryota</taxon>
        <taxon>Fungi</taxon>
        <taxon>Dikarya</taxon>
        <taxon>Basidiomycota</taxon>
        <taxon>Pucciniomycotina</taxon>
        <taxon>Microbotryomycetes</taxon>
        <taxon>Sporidiobolales</taxon>
        <taxon>Sporidiobolaceae</taxon>
        <taxon>Rhodotorula</taxon>
    </lineage>
</organism>
<keyword evidence="2" id="KW-0653">Protein transport</keyword>
<protein>
    <recommendedName>
        <fullName evidence="2">Vacuolar protein sorting-associated protein 51 homolog</fullName>
    </recommendedName>
</protein>
<feature type="compositionally biased region" description="Low complexity" evidence="3">
    <location>
        <begin position="165"/>
        <end position="186"/>
    </location>
</feature>
<evidence type="ECO:0000256" key="2">
    <source>
        <dbReference type="RuleBase" id="RU368010"/>
    </source>
</evidence>
<comment type="function">
    <text evidence="2">Acts as component of the GARP complex that is involved in retrograde transport from early and late endosomes to the trans-Golgi network (TGN).</text>
</comment>
<keyword evidence="2" id="KW-0445">Lipid transport</keyword>
<dbReference type="GO" id="GO:0007030">
    <property type="term" value="P:Golgi organization"/>
    <property type="evidence" value="ECO:0007669"/>
    <property type="project" value="UniProtKB-UniRule"/>
</dbReference>
<dbReference type="GO" id="GO:0042147">
    <property type="term" value="P:retrograde transport, endosome to Golgi"/>
    <property type="evidence" value="ECO:0007669"/>
    <property type="project" value="UniProtKB-UniRule"/>
</dbReference>
<feature type="compositionally biased region" description="Pro residues" evidence="3">
    <location>
        <begin position="222"/>
        <end position="231"/>
    </location>
</feature>
<dbReference type="GO" id="GO:1990745">
    <property type="term" value="C:EARP complex"/>
    <property type="evidence" value="ECO:0007669"/>
    <property type="project" value="TreeGrafter"/>
</dbReference>
<dbReference type="OrthoDB" id="203678at2759"/>
<dbReference type="GO" id="GO:0006869">
    <property type="term" value="P:lipid transport"/>
    <property type="evidence" value="ECO:0007669"/>
    <property type="project" value="UniProtKB-UniRule"/>
</dbReference>
<dbReference type="PANTHER" id="PTHR15954">
    <property type="entry name" value="VACUOLAR PROTEIN SORTING-ASSOCIATED PROTEIN 51 HOMOLOG"/>
    <property type="match status" value="1"/>
</dbReference>
<dbReference type="Pfam" id="PF08700">
    <property type="entry name" value="VPS51_Exo84_N"/>
    <property type="match status" value="1"/>
</dbReference>
<evidence type="ECO:0000256" key="3">
    <source>
        <dbReference type="SAM" id="MobiDB-lite"/>
    </source>
</evidence>
<dbReference type="GO" id="GO:0000938">
    <property type="term" value="C:GARP complex"/>
    <property type="evidence" value="ECO:0007669"/>
    <property type="project" value="UniProtKB-UniRule"/>
</dbReference>
<dbReference type="GO" id="GO:0015031">
    <property type="term" value="P:protein transport"/>
    <property type="evidence" value="ECO:0007669"/>
    <property type="project" value="UniProtKB-UniRule"/>
</dbReference>
<feature type="compositionally biased region" description="Polar residues" evidence="3">
    <location>
        <begin position="18"/>
        <end position="29"/>
    </location>
</feature>
<name>A0A2T0AGC1_RHOTO</name>
<dbReference type="AlphaFoldDB" id="A0A2T0AGC1"/>
<comment type="subunit">
    <text evidence="2">Component of the Golgi-associated retrograde protein (GARP) complex.</text>
</comment>
<sequence length="306" mass="33066">MAYATPRRPSAIPELASPSPSFTRRVSTASSLGGGGQSGSPSLGSGSERKRRTRLRDYYGLSTPRPGDGMDLDSPASFDANNYFQTLASTASLPELLKRETDLINEIRELDGERQSLVYNHHGELISASDTIRKMKSRAEALDTSLDSLKTSFQSIAQLSASLAPTTASSTAVKPPASAPQSPRSPTEAPHTPRSSRRLAALPESPDSPTTPTQSRARSASQPPPPEPIRPFSPLIHLPALLALPILLRSLLSTGEKAKADSLWGSWEPALRSWEDEGVEGAREVGMECREVLRMQRRASVSQMRE</sequence>
<dbReference type="EMBL" id="LCTV02000002">
    <property type="protein sequence ID" value="PRQ77061.1"/>
    <property type="molecule type" value="Genomic_DNA"/>
</dbReference>
<dbReference type="GO" id="GO:0032456">
    <property type="term" value="P:endocytic recycling"/>
    <property type="evidence" value="ECO:0007669"/>
    <property type="project" value="TreeGrafter"/>
</dbReference>
<comment type="caution">
    <text evidence="4">The sequence shown here is derived from an EMBL/GenBank/DDBJ whole genome shotgun (WGS) entry which is preliminary data.</text>
</comment>
<feature type="region of interest" description="Disordered" evidence="3">
    <location>
        <begin position="1"/>
        <end position="74"/>
    </location>
</feature>
<dbReference type="InterPro" id="IPR014812">
    <property type="entry name" value="Vps51"/>
</dbReference>
<dbReference type="PANTHER" id="PTHR15954:SF4">
    <property type="entry name" value="VACUOLAR PROTEIN SORTING-ASSOCIATED PROTEIN 51 HOMOLOG"/>
    <property type="match status" value="1"/>
</dbReference>
<evidence type="ECO:0000256" key="1">
    <source>
        <dbReference type="ARBA" id="ARBA00006080"/>
    </source>
</evidence>
<accession>A0A2T0AGC1</accession>
<dbReference type="GO" id="GO:0005829">
    <property type="term" value="C:cytosol"/>
    <property type="evidence" value="ECO:0007669"/>
    <property type="project" value="GOC"/>
</dbReference>
<feature type="region of interest" description="Disordered" evidence="3">
    <location>
        <begin position="165"/>
        <end position="232"/>
    </location>
</feature>
<proteinExistence type="inferred from homology"/>
<comment type="similarity">
    <text evidence="1 2">Belongs to the VPS51 family.</text>
</comment>
<comment type="subcellular location">
    <subcellularLocation>
        <location evidence="2">Golgi apparatus</location>
        <location evidence="2">trans-Golgi network</location>
    </subcellularLocation>
</comment>
<dbReference type="GO" id="GO:0048193">
    <property type="term" value="P:Golgi vesicle transport"/>
    <property type="evidence" value="ECO:0007669"/>
    <property type="project" value="TreeGrafter"/>
</dbReference>